<dbReference type="GO" id="GO:0006508">
    <property type="term" value="P:proteolysis"/>
    <property type="evidence" value="ECO:0007669"/>
    <property type="project" value="UniProtKB-KW"/>
</dbReference>
<dbReference type="EMBL" id="FNVR01000036">
    <property type="protein sequence ID" value="SEG43108.1"/>
    <property type="molecule type" value="Genomic_DNA"/>
</dbReference>
<protein>
    <submittedName>
        <fullName evidence="7">DNA repair protein radc</fullName>
    </submittedName>
</protein>
<keyword evidence="3" id="KW-0378">Hydrolase</keyword>
<name>A0A1H6A302_9BACT</name>
<dbReference type="PANTHER" id="PTHR30471">
    <property type="entry name" value="DNA REPAIR PROTEIN RADC"/>
    <property type="match status" value="1"/>
</dbReference>
<dbReference type="OrthoDB" id="9804482at2"/>
<evidence type="ECO:0000259" key="6">
    <source>
        <dbReference type="PROSITE" id="PS50249"/>
    </source>
</evidence>
<dbReference type="InterPro" id="IPR020891">
    <property type="entry name" value="UPF0758_CS"/>
</dbReference>
<keyword evidence="5" id="KW-0482">Metalloprotease</keyword>
<gene>
    <name evidence="7" type="ORF">SAMN03080598_03898</name>
</gene>
<keyword evidence="1" id="KW-0645">Protease</keyword>
<dbReference type="AlphaFoldDB" id="A0A1H6A302"/>
<dbReference type="Gene3D" id="3.40.140.10">
    <property type="entry name" value="Cytidine Deaminase, domain 2"/>
    <property type="match status" value="1"/>
</dbReference>
<dbReference type="GO" id="GO:0008237">
    <property type="term" value="F:metallopeptidase activity"/>
    <property type="evidence" value="ECO:0007669"/>
    <property type="project" value="UniProtKB-KW"/>
</dbReference>
<evidence type="ECO:0000256" key="2">
    <source>
        <dbReference type="ARBA" id="ARBA00022723"/>
    </source>
</evidence>
<dbReference type="RefSeq" id="WP_103926458.1">
    <property type="nucleotide sequence ID" value="NZ_BBFN01000049.1"/>
</dbReference>
<evidence type="ECO:0000256" key="4">
    <source>
        <dbReference type="ARBA" id="ARBA00022833"/>
    </source>
</evidence>
<keyword evidence="8" id="KW-1185">Reference proteome</keyword>
<feature type="domain" description="MPN" evidence="6">
    <location>
        <begin position="23"/>
        <end position="149"/>
    </location>
</feature>
<dbReference type="PROSITE" id="PS50249">
    <property type="entry name" value="MPN"/>
    <property type="match status" value="1"/>
</dbReference>
<evidence type="ECO:0000313" key="7">
    <source>
        <dbReference type="EMBL" id="SEG43108.1"/>
    </source>
</evidence>
<evidence type="ECO:0000313" key="8">
    <source>
        <dbReference type="Proteomes" id="UP000236736"/>
    </source>
</evidence>
<dbReference type="Proteomes" id="UP000236736">
    <property type="component" value="Unassembled WGS sequence"/>
</dbReference>
<dbReference type="InterPro" id="IPR001405">
    <property type="entry name" value="UPF0758"/>
</dbReference>
<evidence type="ECO:0000256" key="1">
    <source>
        <dbReference type="ARBA" id="ARBA00022670"/>
    </source>
</evidence>
<evidence type="ECO:0000256" key="5">
    <source>
        <dbReference type="ARBA" id="ARBA00023049"/>
    </source>
</evidence>
<sequence>MKNFLYELKLSYHRTSEDPVMGTIKNSRDSFEILKRVFDQDLIEAREEFVILYLNRSNQVIGYYKAFQGGVASVVCDPKLILTMALKTLASSIVLAHNHPSGRKDPSAQDLRMTENIKQACRWVDVELFDHLILTPRSGYYSFADEGKI</sequence>
<keyword evidence="4" id="KW-0862">Zinc</keyword>
<evidence type="ECO:0000256" key="3">
    <source>
        <dbReference type="ARBA" id="ARBA00022801"/>
    </source>
</evidence>
<proteinExistence type="predicted"/>
<organism evidence="7 8">
    <name type="scientific">Algoriphagus boritolerans DSM 17298 = JCM 18970</name>
    <dbReference type="NCBI Taxonomy" id="1120964"/>
    <lineage>
        <taxon>Bacteria</taxon>
        <taxon>Pseudomonadati</taxon>
        <taxon>Bacteroidota</taxon>
        <taxon>Cytophagia</taxon>
        <taxon>Cytophagales</taxon>
        <taxon>Cyclobacteriaceae</taxon>
        <taxon>Algoriphagus</taxon>
    </lineage>
</organism>
<reference evidence="8" key="1">
    <citation type="submission" date="2016-10" db="EMBL/GenBank/DDBJ databases">
        <authorList>
            <person name="Varghese N."/>
            <person name="Submissions S."/>
        </authorList>
    </citation>
    <scope>NUCLEOTIDE SEQUENCE [LARGE SCALE GENOMIC DNA]</scope>
    <source>
        <strain evidence="8">DSM 17298</strain>
    </source>
</reference>
<dbReference type="STRING" id="1120964.GCA_001313265_06716"/>
<dbReference type="InterPro" id="IPR025657">
    <property type="entry name" value="RadC_JAB"/>
</dbReference>
<dbReference type="GO" id="GO:0046872">
    <property type="term" value="F:metal ion binding"/>
    <property type="evidence" value="ECO:0007669"/>
    <property type="project" value="UniProtKB-KW"/>
</dbReference>
<accession>A0A1H6A302</accession>
<dbReference type="InterPro" id="IPR037518">
    <property type="entry name" value="MPN"/>
</dbReference>
<keyword evidence="2" id="KW-0479">Metal-binding</keyword>
<dbReference type="PANTHER" id="PTHR30471:SF3">
    <property type="entry name" value="UPF0758 PROTEIN YEES-RELATED"/>
    <property type="match status" value="1"/>
</dbReference>
<dbReference type="PROSITE" id="PS01302">
    <property type="entry name" value="UPF0758"/>
    <property type="match status" value="1"/>
</dbReference>
<dbReference type="CDD" id="cd08071">
    <property type="entry name" value="MPN_DUF2466"/>
    <property type="match status" value="1"/>
</dbReference>
<dbReference type="Pfam" id="PF04002">
    <property type="entry name" value="RadC"/>
    <property type="match status" value="1"/>
</dbReference>